<dbReference type="RefSeq" id="WP_013410458.1">
    <property type="nucleotide sequence ID" value="NZ_BCYH01000072.1"/>
</dbReference>
<sequence length="826" mass="85572">MTIESTTSAVKGGVAKRFAALFVAAATLLAGGVFSVSAAPSALADDAETNVALNAEKGNDNAPDVQVSYVTGWNSTAAINDDSLDGNASYGGWGTWGNTSASETATYTWNRAVTTSKSVGYYWTNVKTGDGGVPLPKDVSIEYLNADSGQYETVPNLKVDKTFPADDELDATNPVYGPYTYTFDQVTTKSMKLVVNKKANDNKGITVTEWQVFGTSAALPVDPGDPGAFLDVQQVAVRTTPGVDPTSKLPAEVWATPQDGPSIKVPVTWETVPADAYATAGTTAEVKGTTAAGTYDNIKVAAGQATATIGVYDQLNTEVTDAEYVSTITAPGVKPVLQDTVALTYADGSVESGHKVTWDSIPAAEYAEAEQVGFVEGSIEGVGNIKAEGTFFVVAPSDPKAQPIVAIDFDSAAPGSGWYTTAPKFTITAQRGVSTVPIKTIEYKIGKGEWTSGKGPISVTAQGSVTISARATDENDNSREVSQTIKVDTNVPVVTAKQESKNGNDVVVSLTADDGAAGSGVTRVLYSTGPSSNPKSNENTMWGTYTDEDKVKVQLSADHDTYVHFYAQDAAGNESDYANINLGKGEAVTPTPTPSVDSVAVSGDGVKDGKLALVAGDTAQLSAEVKVTGDAAKTVAWKSSDAKVATVDKDGKVTAVAEGTATITATSTVDENKSASVEVTVTKPEAPVPPATDEERKPLADKIAAVESEKLNQNDYTADSWKAYADALAAAKQVVKDPAATAPQVTAALNKLTAAHDGLAKKDSGEKPEPQKPGQQKPGQNQKPDQQQKNATTTAPTGSAVAAVAAAVVVLGAAGAGLVIWRKRRA</sequence>
<reference evidence="5" key="2">
    <citation type="submission" date="2019-02" db="EMBL/GenBank/DDBJ databases">
        <authorList>
            <person name="Odamaki T."/>
        </authorList>
    </citation>
    <scope>NUCLEOTIDE SEQUENCE</scope>
    <source>
        <strain evidence="5">MCC10070</strain>
        <strain evidence="6">MCC10096</strain>
        <strain evidence="7">MCC10119</strain>
    </source>
</reference>
<feature type="region of interest" description="Disordered" evidence="1">
    <location>
        <begin position="760"/>
        <end position="798"/>
    </location>
</feature>
<feature type="transmembrane region" description="Helical" evidence="2">
    <location>
        <begin position="800"/>
        <end position="821"/>
    </location>
</feature>
<dbReference type="SUPFAM" id="SSF49373">
    <property type="entry name" value="Invasin/intimin cell-adhesion fragments"/>
    <property type="match status" value="1"/>
</dbReference>
<dbReference type="InterPro" id="IPR003343">
    <property type="entry name" value="Big_2"/>
</dbReference>
<keyword evidence="2" id="KW-0812">Transmembrane</keyword>
<dbReference type="Pfam" id="PF07532">
    <property type="entry name" value="Big_4"/>
    <property type="match status" value="1"/>
</dbReference>
<dbReference type="InterPro" id="IPR011081">
    <property type="entry name" value="Big_4"/>
</dbReference>
<dbReference type="Proteomes" id="UP000292729">
    <property type="component" value="Unassembled WGS sequence"/>
</dbReference>
<evidence type="ECO:0000313" key="6">
    <source>
        <dbReference type="EMBL" id="TCF34040.1"/>
    </source>
</evidence>
<comment type="caution">
    <text evidence="5">The sequence shown here is derived from an EMBL/GenBank/DDBJ whole genome shotgun (WGS) entry which is preliminary data.</text>
</comment>
<dbReference type="InterPro" id="IPR008964">
    <property type="entry name" value="Invasin/intimin_cell_adhesion"/>
</dbReference>
<keyword evidence="2" id="KW-0472">Membrane</keyword>
<evidence type="ECO:0000313" key="8">
    <source>
        <dbReference type="Proteomes" id="UP000291814"/>
    </source>
</evidence>
<dbReference type="Proteomes" id="UP000292932">
    <property type="component" value="Unassembled WGS sequence"/>
</dbReference>
<evidence type="ECO:0000313" key="9">
    <source>
        <dbReference type="Proteomes" id="UP000292729"/>
    </source>
</evidence>
<organism evidence="5 8">
    <name type="scientific">Bifidobacterium longum subsp. longum</name>
    <dbReference type="NCBI Taxonomy" id="1679"/>
    <lineage>
        <taxon>Bacteria</taxon>
        <taxon>Bacillati</taxon>
        <taxon>Actinomycetota</taxon>
        <taxon>Actinomycetes</taxon>
        <taxon>Bifidobacteriales</taxon>
        <taxon>Bifidobacteriaceae</taxon>
        <taxon>Bifidobacterium</taxon>
    </lineage>
</organism>
<name>A0A1D7UL44_BIFLL</name>
<accession>A0A1D7UL44</accession>
<feature type="compositionally biased region" description="Basic and acidic residues" evidence="1">
    <location>
        <begin position="760"/>
        <end position="770"/>
    </location>
</feature>
<gene>
    <name evidence="5" type="ORF">MCC10070_0193</name>
    <name evidence="6" type="ORF">MCC10096_0028</name>
    <name evidence="7" type="ORF">MCC10119_0102</name>
</gene>
<feature type="chain" id="PRO_5043144200" evidence="3">
    <location>
        <begin position="39"/>
        <end position="826"/>
    </location>
</feature>
<dbReference type="EMBL" id="SHTI01000003">
    <property type="protein sequence ID" value="TCF72769.1"/>
    <property type="molecule type" value="Genomic_DNA"/>
</dbReference>
<evidence type="ECO:0000259" key="4">
    <source>
        <dbReference type="SMART" id="SM00635"/>
    </source>
</evidence>
<evidence type="ECO:0000256" key="1">
    <source>
        <dbReference type="SAM" id="MobiDB-lite"/>
    </source>
</evidence>
<evidence type="ECO:0000313" key="5">
    <source>
        <dbReference type="EMBL" id="TCE88805.1"/>
    </source>
</evidence>
<feature type="compositionally biased region" description="Low complexity" evidence="1">
    <location>
        <begin position="772"/>
        <end position="798"/>
    </location>
</feature>
<reference evidence="8 9" key="1">
    <citation type="journal article" date="2018" name="Sci. Rep.">
        <title>Genomic diversity and distribution of Bifidobacterium longum subsp. longum across the human lifespan.</title>
        <authorList>
            <person name="Odamaki T."/>
            <person name="Bottacini F."/>
            <person name="Kato K."/>
            <person name="Mitsuyama E."/>
            <person name="Yoshida K."/>
            <person name="Horigome A."/>
            <person name="Xiao J.Z."/>
            <person name="van Sinderen D."/>
        </authorList>
    </citation>
    <scope>NUCLEOTIDE SEQUENCE [LARGE SCALE GENOMIC DNA]</scope>
    <source>
        <strain evidence="5 8">MCC10070</strain>
        <strain evidence="6 10">MCC10096</strain>
        <strain evidence="7 9">MCC10119</strain>
    </source>
</reference>
<keyword evidence="3" id="KW-0732">Signal</keyword>
<keyword evidence="2" id="KW-1133">Transmembrane helix</keyword>
<dbReference type="AlphaFoldDB" id="A0A1D7UL44"/>
<evidence type="ECO:0000256" key="2">
    <source>
        <dbReference type="SAM" id="Phobius"/>
    </source>
</evidence>
<dbReference type="Pfam" id="PF02368">
    <property type="entry name" value="Big_2"/>
    <property type="match status" value="1"/>
</dbReference>
<proteinExistence type="predicted"/>
<dbReference type="EMBL" id="SHRR01000002">
    <property type="protein sequence ID" value="TCE88805.1"/>
    <property type="molecule type" value="Genomic_DNA"/>
</dbReference>
<dbReference type="Gene3D" id="2.60.120.260">
    <property type="entry name" value="Galactose-binding domain-like"/>
    <property type="match status" value="1"/>
</dbReference>
<evidence type="ECO:0000313" key="10">
    <source>
        <dbReference type="Proteomes" id="UP000292932"/>
    </source>
</evidence>
<evidence type="ECO:0000313" key="7">
    <source>
        <dbReference type="EMBL" id="TCF72769.1"/>
    </source>
</evidence>
<dbReference type="Gene3D" id="1.20.1270.70">
    <property type="entry name" value="Designed single chain three-helix bundle"/>
    <property type="match status" value="1"/>
</dbReference>
<dbReference type="SMART" id="SM00635">
    <property type="entry name" value="BID_2"/>
    <property type="match status" value="1"/>
</dbReference>
<feature type="domain" description="BIG2" evidence="4">
    <location>
        <begin position="600"/>
        <end position="678"/>
    </location>
</feature>
<dbReference type="Proteomes" id="UP000291814">
    <property type="component" value="Unassembled WGS sequence"/>
</dbReference>
<dbReference type="Gene3D" id="2.60.40.1080">
    <property type="match status" value="1"/>
</dbReference>
<protein>
    <submittedName>
        <fullName evidence="5">Lacto-N-biosidase</fullName>
    </submittedName>
</protein>
<dbReference type="EMBL" id="SHSP01000002">
    <property type="protein sequence ID" value="TCF34040.1"/>
    <property type="molecule type" value="Genomic_DNA"/>
</dbReference>
<dbReference type="Pfam" id="PF07554">
    <property type="entry name" value="FIVAR"/>
    <property type="match status" value="1"/>
</dbReference>
<feature type="signal peptide" evidence="3">
    <location>
        <begin position="1"/>
        <end position="38"/>
    </location>
</feature>
<evidence type="ECO:0000256" key="3">
    <source>
        <dbReference type="SAM" id="SignalP"/>
    </source>
</evidence>